<dbReference type="GO" id="GO:0020037">
    <property type="term" value="F:heme binding"/>
    <property type="evidence" value="ECO:0007669"/>
    <property type="project" value="InterPro"/>
</dbReference>
<feature type="binding site" description="axial binding residue" evidence="7">
    <location>
        <position position="529"/>
    </location>
    <ligand>
        <name>heme</name>
        <dbReference type="ChEBI" id="CHEBI:30413"/>
    </ligand>
    <ligandPart>
        <name>Fe</name>
        <dbReference type="ChEBI" id="CHEBI:18248"/>
    </ligandPart>
</feature>
<protein>
    <submittedName>
        <fullName evidence="9">Putative cytochrome P450</fullName>
    </submittedName>
</protein>
<reference evidence="9 10" key="1">
    <citation type="submission" date="2016-07" db="EMBL/GenBank/DDBJ databases">
        <title>Pervasive Adenine N6-methylation of Active Genes in Fungi.</title>
        <authorList>
            <consortium name="DOE Joint Genome Institute"/>
            <person name="Mondo S.J."/>
            <person name="Dannebaum R.O."/>
            <person name="Kuo R.C."/>
            <person name="Labutti K."/>
            <person name="Haridas S."/>
            <person name="Kuo A."/>
            <person name="Salamov A."/>
            <person name="Ahrendt S.R."/>
            <person name="Lipzen A."/>
            <person name="Sullivan W."/>
            <person name="Andreopoulos W.B."/>
            <person name="Clum A."/>
            <person name="Lindquist E."/>
            <person name="Daum C."/>
            <person name="Ramamoorthy G.K."/>
            <person name="Gryganskyi A."/>
            <person name="Culley D."/>
            <person name="Magnuson J.K."/>
            <person name="James T.Y."/>
            <person name="O'Malley M.A."/>
            <person name="Stajich J.E."/>
            <person name="Spatafora J.W."/>
            <person name="Visel A."/>
            <person name="Grigoriev I.V."/>
        </authorList>
    </citation>
    <scope>NUCLEOTIDE SEQUENCE [LARGE SCALE GENOMIC DNA]</scope>
    <source>
        <strain evidence="9 10">CBS 129021</strain>
    </source>
</reference>
<keyword evidence="8" id="KW-0472">Membrane</keyword>
<evidence type="ECO:0000256" key="3">
    <source>
        <dbReference type="ARBA" id="ARBA00022617"/>
    </source>
</evidence>
<keyword evidence="8" id="KW-1133">Transmembrane helix</keyword>
<keyword evidence="3 7" id="KW-0349">Heme</keyword>
<dbReference type="GO" id="GO:0005506">
    <property type="term" value="F:iron ion binding"/>
    <property type="evidence" value="ECO:0007669"/>
    <property type="project" value="InterPro"/>
</dbReference>
<gene>
    <name evidence="9" type="ORF">BCR38DRAFT_416530</name>
</gene>
<comment type="caution">
    <text evidence="9">The sequence shown here is derived from an EMBL/GenBank/DDBJ whole genome shotgun (WGS) entry which is preliminary data.</text>
</comment>
<feature type="transmembrane region" description="Helical" evidence="8">
    <location>
        <begin position="12"/>
        <end position="33"/>
    </location>
</feature>
<comment type="similarity">
    <text evidence="2">Belongs to the cytochrome P450 family.</text>
</comment>
<sequence length="585" mass="65699">MAAQNSTTYYQSLLAPSSLLILATLLAFLYVAYLRALPKPLAGIPYNEDSAKRIWGDMPIFREMEKAGIRPRLFWSQLAQRLQSPVTQFFMGPFYKPMVVLADWREAQDLLLRRSKNLERGTINNSIWSPVAPEHFISMNSSDPRYKSARDLGRDLMTPTFLNTVSAPEIYDKTSKFIELWDFKARVAEGRPFEAAEDLNFLTNDIILAAALGLDDSLSDTTQQLAGLRAKAMPKPPCSSDACFPFPVMQGSEALWTSKTLTEGVGRSATQPSPRLYHFFNNLTPQVRKAYKAKDKILRTAINGAAQRVEKGEINVRNAVDLMVSREITAARKAGQSPELNSLRMHDQLFGYILGGQDTSHSVLTFLVKWLGARQNEQKALRDNLRSMHSTACNAGRPPTTEEIIKTQVPYLDAFIEEVIRMSAPIIVVTTVATADMILLGHFIPKDTVIWSLISGPTTTEPGFKIPEAERSESSQKHNEGIADWADSAYAPDEFHPERWLKKRDETGEMSFDSKAGPFLGFSSGPRACWGKRLAYLELRIVITLLTWNFEFLPLPDEMNGFEAYDLLLAKPKSCFVRLKSNLKD</sequence>
<evidence type="ECO:0000256" key="8">
    <source>
        <dbReference type="SAM" id="Phobius"/>
    </source>
</evidence>
<keyword evidence="5 7" id="KW-0408">Iron</keyword>
<dbReference type="PRINTS" id="PR00385">
    <property type="entry name" value="P450"/>
</dbReference>
<evidence type="ECO:0000256" key="4">
    <source>
        <dbReference type="ARBA" id="ARBA00022723"/>
    </source>
</evidence>
<dbReference type="GO" id="GO:0004497">
    <property type="term" value="F:monooxygenase activity"/>
    <property type="evidence" value="ECO:0007669"/>
    <property type="project" value="UniProtKB-KW"/>
</dbReference>
<accession>A0A1Y2EIE0</accession>
<dbReference type="InterPro" id="IPR050121">
    <property type="entry name" value="Cytochrome_P450_monoxygenase"/>
</dbReference>
<organism evidence="9 10">
    <name type="scientific">Pseudomassariella vexata</name>
    <dbReference type="NCBI Taxonomy" id="1141098"/>
    <lineage>
        <taxon>Eukaryota</taxon>
        <taxon>Fungi</taxon>
        <taxon>Dikarya</taxon>
        <taxon>Ascomycota</taxon>
        <taxon>Pezizomycotina</taxon>
        <taxon>Sordariomycetes</taxon>
        <taxon>Xylariomycetidae</taxon>
        <taxon>Amphisphaeriales</taxon>
        <taxon>Pseudomassariaceae</taxon>
        <taxon>Pseudomassariella</taxon>
    </lineage>
</organism>
<evidence type="ECO:0000256" key="1">
    <source>
        <dbReference type="ARBA" id="ARBA00001971"/>
    </source>
</evidence>
<evidence type="ECO:0000256" key="7">
    <source>
        <dbReference type="PIRSR" id="PIRSR602403-1"/>
    </source>
</evidence>
<dbReference type="PANTHER" id="PTHR24305">
    <property type="entry name" value="CYTOCHROME P450"/>
    <property type="match status" value="1"/>
</dbReference>
<keyword evidence="6" id="KW-0503">Monooxygenase</keyword>
<dbReference type="Pfam" id="PF00067">
    <property type="entry name" value="p450"/>
    <property type="match status" value="2"/>
</dbReference>
<comment type="cofactor">
    <cofactor evidence="1 7">
        <name>heme</name>
        <dbReference type="ChEBI" id="CHEBI:30413"/>
    </cofactor>
</comment>
<dbReference type="GeneID" id="63775321"/>
<dbReference type="SUPFAM" id="SSF48264">
    <property type="entry name" value="Cytochrome P450"/>
    <property type="match status" value="1"/>
</dbReference>
<dbReference type="OrthoDB" id="1470350at2759"/>
<evidence type="ECO:0000256" key="6">
    <source>
        <dbReference type="ARBA" id="ARBA00023033"/>
    </source>
</evidence>
<evidence type="ECO:0000256" key="2">
    <source>
        <dbReference type="ARBA" id="ARBA00010617"/>
    </source>
</evidence>
<keyword evidence="4 7" id="KW-0479">Metal-binding</keyword>
<keyword evidence="10" id="KW-1185">Reference proteome</keyword>
<dbReference type="Proteomes" id="UP000193689">
    <property type="component" value="Unassembled WGS sequence"/>
</dbReference>
<evidence type="ECO:0000256" key="5">
    <source>
        <dbReference type="ARBA" id="ARBA00023004"/>
    </source>
</evidence>
<proteinExistence type="inferred from homology"/>
<dbReference type="RefSeq" id="XP_040720944.1">
    <property type="nucleotide sequence ID" value="XM_040859109.1"/>
</dbReference>
<evidence type="ECO:0000313" key="10">
    <source>
        <dbReference type="Proteomes" id="UP000193689"/>
    </source>
</evidence>
<name>A0A1Y2EIE0_9PEZI</name>
<dbReference type="InterPro" id="IPR036396">
    <property type="entry name" value="Cyt_P450_sf"/>
</dbReference>
<dbReference type="PRINTS" id="PR00465">
    <property type="entry name" value="EP450IV"/>
</dbReference>
<dbReference type="InterPro" id="IPR002403">
    <property type="entry name" value="Cyt_P450_E_grp-IV"/>
</dbReference>
<keyword evidence="8" id="KW-0812">Transmembrane</keyword>
<dbReference type="PANTHER" id="PTHR24305:SF232">
    <property type="entry name" value="P450, PUTATIVE (EUROFUNG)-RELATED"/>
    <property type="match status" value="1"/>
</dbReference>
<dbReference type="EMBL" id="MCFJ01000001">
    <property type="protein sequence ID" value="ORY71352.1"/>
    <property type="molecule type" value="Genomic_DNA"/>
</dbReference>
<dbReference type="InterPro" id="IPR001128">
    <property type="entry name" value="Cyt_P450"/>
</dbReference>
<dbReference type="AlphaFoldDB" id="A0A1Y2EIE0"/>
<dbReference type="InParanoid" id="A0A1Y2EIE0"/>
<keyword evidence="6" id="KW-0560">Oxidoreductase</keyword>
<dbReference type="Gene3D" id="1.10.630.10">
    <property type="entry name" value="Cytochrome P450"/>
    <property type="match status" value="1"/>
</dbReference>
<evidence type="ECO:0000313" key="9">
    <source>
        <dbReference type="EMBL" id="ORY71352.1"/>
    </source>
</evidence>
<dbReference type="STRING" id="1141098.A0A1Y2EIE0"/>
<dbReference type="GO" id="GO:0016705">
    <property type="term" value="F:oxidoreductase activity, acting on paired donors, with incorporation or reduction of molecular oxygen"/>
    <property type="evidence" value="ECO:0007669"/>
    <property type="project" value="InterPro"/>
</dbReference>